<feature type="region of interest" description="Disordered" evidence="2">
    <location>
        <begin position="61"/>
        <end position="80"/>
    </location>
</feature>
<dbReference type="AlphaFoldDB" id="A0AAN7UYZ9"/>
<comment type="caution">
    <text evidence="4">The sequence shown here is derived from an EMBL/GenBank/DDBJ whole genome shotgun (WGS) entry which is preliminary data.</text>
</comment>
<proteinExistence type="inferred from homology"/>
<dbReference type="PANTHER" id="PTHR48104">
    <property type="entry name" value="METACASPASE-4"/>
    <property type="match status" value="1"/>
</dbReference>
<evidence type="ECO:0000256" key="2">
    <source>
        <dbReference type="SAM" id="MobiDB-lite"/>
    </source>
</evidence>
<name>A0AAN7UYZ9_9PEZI</name>
<dbReference type="InterPro" id="IPR011600">
    <property type="entry name" value="Pept_C14_caspase"/>
</dbReference>
<dbReference type="GO" id="GO:0006508">
    <property type="term" value="P:proteolysis"/>
    <property type="evidence" value="ECO:0007669"/>
    <property type="project" value="InterPro"/>
</dbReference>
<evidence type="ECO:0000313" key="4">
    <source>
        <dbReference type="EMBL" id="KAK5633389.1"/>
    </source>
</evidence>
<protein>
    <recommendedName>
        <fullName evidence="3">Peptidase C14 caspase domain-containing protein</fullName>
    </recommendedName>
</protein>
<dbReference type="GO" id="GO:0005737">
    <property type="term" value="C:cytoplasm"/>
    <property type="evidence" value="ECO:0007669"/>
    <property type="project" value="TreeGrafter"/>
</dbReference>
<dbReference type="PANTHER" id="PTHR48104:SF30">
    <property type="entry name" value="METACASPASE-1"/>
    <property type="match status" value="1"/>
</dbReference>
<feature type="compositionally biased region" description="Basic and acidic residues" evidence="2">
    <location>
        <begin position="63"/>
        <end position="78"/>
    </location>
</feature>
<feature type="domain" description="Peptidase C14 caspase" evidence="3">
    <location>
        <begin position="11"/>
        <end position="296"/>
    </location>
</feature>
<accession>A0AAN7UYZ9</accession>
<dbReference type="InterPro" id="IPR050452">
    <property type="entry name" value="Metacaspase"/>
</dbReference>
<evidence type="ECO:0000313" key="5">
    <source>
        <dbReference type="Proteomes" id="UP001305414"/>
    </source>
</evidence>
<keyword evidence="5" id="KW-1185">Reference proteome</keyword>
<evidence type="ECO:0000259" key="3">
    <source>
        <dbReference type="Pfam" id="PF00656"/>
    </source>
</evidence>
<dbReference type="EMBL" id="JAWHQM010000032">
    <property type="protein sequence ID" value="KAK5633389.1"/>
    <property type="molecule type" value="Genomic_DNA"/>
</dbReference>
<reference evidence="4 5" key="1">
    <citation type="submission" date="2023-10" db="EMBL/GenBank/DDBJ databases">
        <title>Draft genome sequence of Xylaria bambusicola isolate GMP-LS, the root and basal stem rot pathogen of sugarcane in Indonesia.</title>
        <authorList>
            <person name="Selvaraj P."/>
            <person name="Muralishankar V."/>
            <person name="Muruganantham S."/>
            <person name="Sp S."/>
            <person name="Haryani S."/>
            <person name="Lau K.J.X."/>
            <person name="Naqvi N.I."/>
        </authorList>
    </citation>
    <scope>NUCLEOTIDE SEQUENCE [LARGE SCALE GENOMIC DNA]</scope>
    <source>
        <strain evidence="4">GMP-LS</strain>
    </source>
</reference>
<gene>
    <name evidence="4" type="ORF">RRF57_009103</name>
</gene>
<evidence type="ECO:0000256" key="1">
    <source>
        <dbReference type="ARBA" id="ARBA00009005"/>
    </source>
</evidence>
<comment type="similarity">
    <text evidence="1">Belongs to the peptidase C14B family.</text>
</comment>
<dbReference type="Gene3D" id="3.40.50.1460">
    <property type="match status" value="1"/>
</dbReference>
<sequence>MVTEQSAIVTHYALLIGVDFYPNKGPKKRRSLIGSVRDAQEIKKYLVGSPISFDIQMLTASPRESDASRPAESREDLPTHSNVISNLEKITSRAAIGDFVYIHFSGHGTAVEPDGEVLNSSTGDLALVLLASDDETKIQYLRGSELAFQLKNMVEKGLKVTLVLDCCASGSVKRDKLDPSVRYLPYDPVVDMAYPPIPGRSLGSEDEAMYPAYRDASMRLNWLVNPDGYTILTACGPTETAREMNVEGQAHGALSYFLTRTFARYKRVGGKQQHIYSHLCARFKESCPQQNPMLYGNKNIGFFDNTNYMLDTAPIPIIKKLDGSLQLDAGQAHGVCDRDRFVCIASVAQNPTLGPINIQLLSKLHTLEVLHRI</sequence>
<dbReference type="GO" id="GO:0004197">
    <property type="term" value="F:cysteine-type endopeptidase activity"/>
    <property type="evidence" value="ECO:0007669"/>
    <property type="project" value="InterPro"/>
</dbReference>
<organism evidence="4 5">
    <name type="scientific">Xylaria bambusicola</name>
    <dbReference type="NCBI Taxonomy" id="326684"/>
    <lineage>
        <taxon>Eukaryota</taxon>
        <taxon>Fungi</taxon>
        <taxon>Dikarya</taxon>
        <taxon>Ascomycota</taxon>
        <taxon>Pezizomycotina</taxon>
        <taxon>Sordariomycetes</taxon>
        <taxon>Xylariomycetidae</taxon>
        <taxon>Xylariales</taxon>
        <taxon>Xylariaceae</taxon>
        <taxon>Xylaria</taxon>
    </lineage>
</organism>
<dbReference type="Pfam" id="PF00656">
    <property type="entry name" value="Peptidase_C14"/>
    <property type="match status" value="1"/>
</dbReference>
<dbReference type="Proteomes" id="UP001305414">
    <property type="component" value="Unassembled WGS sequence"/>
</dbReference>